<dbReference type="PANTHER" id="PTHR35480">
    <property type="entry name" value="MATERNAL EFFECT EMBRYO ARREST 22"/>
    <property type="match status" value="1"/>
</dbReference>
<dbReference type="EMBL" id="JARBJD010000027">
    <property type="protein sequence ID" value="KAK2959755.1"/>
    <property type="molecule type" value="Genomic_DNA"/>
</dbReference>
<gene>
    <name evidence="2" type="ORF">BLNAU_5244</name>
</gene>
<reference evidence="2 3" key="1">
    <citation type="journal article" date="2022" name="bioRxiv">
        <title>Genomics of Preaxostyla Flagellates Illuminates Evolutionary Transitions and the Path Towards Mitochondrial Loss.</title>
        <authorList>
            <person name="Novak L.V.F."/>
            <person name="Treitli S.C."/>
            <person name="Pyrih J."/>
            <person name="Halakuc P."/>
            <person name="Pipaliya S.V."/>
            <person name="Vacek V."/>
            <person name="Brzon O."/>
            <person name="Soukal P."/>
            <person name="Eme L."/>
            <person name="Dacks J.B."/>
            <person name="Karnkowska A."/>
            <person name="Elias M."/>
            <person name="Hampl V."/>
        </authorList>
    </citation>
    <scope>NUCLEOTIDE SEQUENCE [LARGE SCALE GENOMIC DNA]</scope>
    <source>
        <strain evidence="2">NAU3</strain>
        <tissue evidence="2">Gut</tissue>
    </source>
</reference>
<evidence type="ECO:0000256" key="1">
    <source>
        <dbReference type="SAM" id="MobiDB-lite"/>
    </source>
</evidence>
<keyword evidence="3" id="KW-1185">Reference proteome</keyword>
<feature type="region of interest" description="Disordered" evidence="1">
    <location>
        <begin position="122"/>
        <end position="251"/>
    </location>
</feature>
<dbReference type="PANTHER" id="PTHR35480:SF1">
    <property type="entry name" value="MATERNAL EFFECT EMBRYO ARREST 22"/>
    <property type="match status" value="1"/>
</dbReference>
<accession>A0ABQ9Y7L8</accession>
<sequence length="451" mass="51108">MIAFIPYWNHIPLLIHDWDGKDEALMCSLLDEILRILTLISDSDLHLTNKTLLHSALSTLQISPALSVTGQTRVGQCLHLLESIQDGSYMIVPTEDLRWMDDSLSELDARISKMEAHNKELADRLEQTEIDKKTAEEAQKKAEAEKKTAEEGKKKAEAEKKTAEEGKKKAEAEKKTAEEGKKKAEAEKKTAEEGKKKAEAEKKTAEEGKKKAEAEKKTAEEGKKKAEAEKKTAEEGKKKAEAEKKTAEETKHKAERDFKQLIREVKELKLQLENLPIWVGTKSIKKFDERAHTLSPTFLTQIIKIDKITSWRTAFTFPIWDGVYEFKVQATQNTLMNLSLGFLRHPLPEDATQTQSGCYTSGIGGEFFLWNGSMWKGGLFKPEGTNKTCRDFGQTAAIQVNMSTREAKLLIDDEEQPGFFTDIPRPLCLGITTGFRMEHDSVEVKWLKRFY</sequence>
<dbReference type="Proteomes" id="UP001281761">
    <property type="component" value="Unassembled WGS sequence"/>
</dbReference>
<evidence type="ECO:0000313" key="3">
    <source>
        <dbReference type="Proteomes" id="UP001281761"/>
    </source>
</evidence>
<organism evidence="2 3">
    <name type="scientific">Blattamonas nauphoetae</name>
    <dbReference type="NCBI Taxonomy" id="2049346"/>
    <lineage>
        <taxon>Eukaryota</taxon>
        <taxon>Metamonada</taxon>
        <taxon>Preaxostyla</taxon>
        <taxon>Oxymonadida</taxon>
        <taxon>Blattamonas</taxon>
    </lineage>
</organism>
<name>A0ABQ9Y7L8_9EUKA</name>
<protein>
    <submittedName>
        <fullName evidence="2">Colicin import membrane protein</fullName>
    </submittedName>
</protein>
<evidence type="ECO:0000313" key="2">
    <source>
        <dbReference type="EMBL" id="KAK2959755.1"/>
    </source>
</evidence>
<proteinExistence type="predicted"/>
<comment type="caution">
    <text evidence="2">The sequence shown here is derived from an EMBL/GenBank/DDBJ whole genome shotgun (WGS) entry which is preliminary data.</text>
</comment>